<keyword evidence="7" id="KW-1185">Reference proteome</keyword>
<comment type="caution">
    <text evidence="6">The sequence shown here is derived from an EMBL/GenBank/DDBJ whole genome shotgun (WGS) entry which is preliminary data.</text>
</comment>
<feature type="domain" description="Histidine kinase" evidence="4">
    <location>
        <begin position="64"/>
        <end position="345"/>
    </location>
</feature>
<evidence type="ECO:0000256" key="1">
    <source>
        <dbReference type="ARBA" id="ARBA00022553"/>
    </source>
</evidence>
<dbReference type="GeneID" id="68097676"/>
<dbReference type="CDD" id="cd00082">
    <property type="entry name" value="HisKA"/>
    <property type="match status" value="1"/>
</dbReference>
<dbReference type="InterPro" id="IPR003594">
    <property type="entry name" value="HATPase_dom"/>
</dbReference>
<dbReference type="InterPro" id="IPR005467">
    <property type="entry name" value="His_kinase_dom"/>
</dbReference>
<dbReference type="GO" id="GO:0000155">
    <property type="term" value="F:phosphorelay sensor kinase activity"/>
    <property type="evidence" value="ECO:0007669"/>
    <property type="project" value="InterPro"/>
</dbReference>
<proteinExistence type="predicted"/>
<dbReference type="PROSITE" id="PS50109">
    <property type="entry name" value="HIS_KIN"/>
    <property type="match status" value="1"/>
</dbReference>
<gene>
    <name evidence="6" type="ORF">C9374_005221</name>
</gene>
<evidence type="ECO:0000313" key="6">
    <source>
        <dbReference type="EMBL" id="KAG2382641.1"/>
    </source>
</evidence>
<protein>
    <recommendedName>
        <fullName evidence="8">Histidine kinase</fullName>
    </recommendedName>
</protein>
<dbReference type="PRINTS" id="PR00344">
    <property type="entry name" value="BCTRLSENSOR"/>
</dbReference>
<dbReference type="Pfam" id="PF00072">
    <property type="entry name" value="Response_reg"/>
    <property type="match status" value="1"/>
</dbReference>
<evidence type="ECO:0000256" key="2">
    <source>
        <dbReference type="PROSITE-ProRule" id="PRU00169"/>
    </source>
</evidence>
<dbReference type="SUPFAM" id="SSF47384">
    <property type="entry name" value="Homodimeric domain of signal transducing histidine kinase"/>
    <property type="match status" value="1"/>
</dbReference>
<dbReference type="SUPFAM" id="SSF52172">
    <property type="entry name" value="CheY-like"/>
    <property type="match status" value="1"/>
</dbReference>
<dbReference type="PANTHER" id="PTHR43719:SF28">
    <property type="entry name" value="PEROXIDE STRESS-ACTIVATED HISTIDINE KINASE MAK1-RELATED"/>
    <property type="match status" value="1"/>
</dbReference>
<evidence type="ECO:0008006" key="8">
    <source>
        <dbReference type="Google" id="ProtNLM"/>
    </source>
</evidence>
<sequence length="619" mass="71329">MSELEIKLFHRRLVEILCLQLTVMVGSYVVSHFLAFKNREFLQQNIKAAQERYKNVEKTKFIANMSHEARNPLHCIMGSLQVMEHHFDGEEYSAKHCCKHCFLSNGAIQESIEDIKENATLLLHILSSSLQMSSLEMGKIQLKHEPFNLKVLLDSLIGVFSQLAHEKNISLHLFYDVSRVPQLFQGDSVRLSQIIMNIISNAIKYTKKGYVRVNCMLAKDDKHEDFTKLRKNRVENSSACQVLLEFIDTGCGISQDQIHKLFQPYGVLEHQNEEFENSSFEQYFHQSENLRKLNDGGSTLIYTHRNGLGLSITKLLIHKMKGHIKVVSSQVGVGTKMTISLPLETCDNSNIEKSIGGFLLSDNSMAYHVTIIDDDECFREVLKDYLSLMKRVKSIACYESVSESMQNQVKSCDDSYSDRKSLSLIIVPEREYEKATNCFGKNEQSKIISTIFKGEKRNFQHALYLPKPIKFSELVELFNTMMTSEENSDNESVDMEVNRKVLVKMLQIIGFKDIDTSNDGMQCFEKFKEKSYHLVLLDCFMPILSGKEACEMIRNWVKYRHHQKEELPRIPIIAITANTWEPKETLLSQGFDDVVYKPFVLEDFRSLLRSYLGKVNNIH</sequence>
<dbReference type="EMBL" id="PYSW02000023">
    <property type="protein sequence ID" value="KAG2382641.1"/>
    <property type="molecule type" value="Genomic_DNA"/>
</dbReference>
<name>A0AA88KNJ6_NAELO</name>
<evidence type="ECO:0000256" key="3">
    <source>
        <dbReference type="SAM" id="Phobius"/>
    </source>
</evidence>
<dbReference type="PROSITE" id="PS50110">
    <property type="entry name" value="RESPONSE_REGULATORY"/>
    <property type="match status" value="1"/>
</dbReference>
<keyword evidence="3" id="KW-0472">Membrane</keyword>
<dbReference type="Gene3D" id="1.10.287.130">
    <property type="match status" value="1"/>
</dbReference>
<dbReference type="Pfam" id="PF02518">
    <property type="entry name" value="HATPase_c"/>
    <property type="match status" value="1"/>
</dbReference>
<keyword evidence="1 2" id="KW-0597">Phosphoprotein</keyword>
<dbReference type="AlphaFoldDB" id="A0AA88KNJ6"/>
<dbReference type="InterPro" id="IPR001789">
    <property type="entry name" value="Sig_transdc_resp-reg_receiver"/>
</dbReference>
<dbReference type="RefSeq" id="XP_044548320.1">
    <property type="nucleotide sequence ID" value="XM_044694948.1"/>
</dbReference>
<organism evidence="6 7">
    <name type="scientific">Naegleria lovaniensis</name>
    <name type="common">Amoeba</name>
    <dbReference type="NCBI Taxonomy" id="51637"/>
    <lineage>
        <taxon>Eukaryota</taxon>
        <taxon>Discoba</taxon>
        <taxon>Heterolobosea</taxon>
        <taxon>Tetramitia</taxon>
        <taxon>Eutetramitia</taxon>
        <taxon>Vahlkampfiidae</taxon>
        <taxon>Naegleria</taxon>
    </lineage>
</organism>
<evidence type="ECO:0000313" key="7">
    <source>
        <dbReference type="Proteomes" id="UP000816034"/>
    </source>
</evidence>
<dbReference type="InterPro" id="IPR011006">
    <property type="entry name" value="CheY-like_superfamily"/>
</dbReference>
<evidence type="ECO:0000259" key="5">
    <source>
        <dbReference type="PROSITE" id="PS50110"/>
    </source>
</evidence>
<dbReference type="InterPro" id="IPR003661">
    <property type="entry name" value="HisK_dim/P_dom"/>
</dbReference>
<evidence type="ECO:0000259" key="4">
    <source>
        <dbReference type="PROSITE" id="PS50109"/>
    </source>
</evidence>
<accession>A0AA88KNJ6</accession>
<dbReference type="Gene3D" id="3.30.565.10">
    <property type="entry name" value="Histidine kinase-like ATPase, C-terminal domain"/>
    <property type="match status" value="1"/>
</dbReference>
<dbReference type="Pfam" id="PF00512">
    <property type="entry name" value="HisKA"/>
    <property type="match status" value="1"/>
</dbReference>
<dbReference type="InterPro" id="IPR004358">
    <property type="entry name" value="Sig_transdc_His_kin-like_C"/>
</dbReference>
<reference evidence="6 7" key="1">
    <citation type="journal article" date="2018" name="BMC Genomics">
        <title>The genome of Naegleria lovaniensis, the basis for a comparative approach to unravel pathogenicity factors of the human pathogenic amoeba N. fowleri.</title>
        <authorList>
            <person name="Liechti N."/>
            <person name="Schurch N."/>
            <person name="Bruggmann R."/>
            <person name="Wittwer M."/>
        </authorList>
    </citation>
    <scope>NUCLEOTIDE SEQUENCE [LARGE SCALE GENOMIC DNA]</scope>
    <source>
        <strain evidence="6 7">ATCC 30569</strain>
    </source>
</reference>
<keyword evidence="3" id="KW-0812">Transmembrane</keyword>
<feature type="modified residue" description="4-aspartylphosphate" evidence="2">
    <location>
        <position position="538"/>
    </location>
</feature>
<dbReference type="PANTHER" id="PTHR43719">
    <property type="entry name" value="TWO-COMPONENT HISTIDINE KINASE"/>
    <property type="match status" value="1"/>
</dbReference>
<dbReference type="SMART" id="SM00448">
    <property type="entry name" value="REC"/>
    <property type="match status" value="1"/>
</dbReference>
<dbReference type="InterPro" id="IPR050956">
    <property type="entry name" value="2C_system_His_kinase"/>
</dbReference>
<feature type="domain" description="Response regulatory" evidence="5">
    <location>
        <begin position="488"/>
        <end position="612"/>
    </location>
</feature>
<dbReference type="CDD" id="cd17546">
    <property type="entry name" value="REC_hyHK_CKI1_RcsC-like"/>
    <property type="match status" value="1"/>
</dbReference>
<dbReference type="SMART" id="SM00387">
    <property type="entry name" value="HATPase_c"/>
    <property type="match status" value="1"/>
</dbReference>
<dbReference type="SMART" id="SM00388">
    <property type="entry name" value="HisKA"/>
    <property type="match status" value="1"/>
</dbReference>
<dbReference type="InterPro" id="IPR036097">
    <property type="entry name" value="HisK_dim/P_sf"/>
</dbReference>
<dbReference type="Gene3D" id="3.40.50.2300">
    <property type="match status" value="1"/>
</dbReference>
<dbReference type="InterPro" id="IPR036890">
    <property type="entry name" value="HATPase_C_sf"/>
</dbReference>
<feature type="transmembrane region" description="Helical" evidence="3">
    <location>
        <begin position="12"/>
        <end position="35"/>
    </location>
</feature>
<dbReference type="Proteomes" id="UP000816034">
    <property type="component" value="Unassembled WGS sequence"/>
</dbReference>
<keyword evidence="3" id="KW-1133">Transmembrane helix</keyword>
<dbReference type="SUPFAM" id="SSF55874">
    <property type="entry name" value="ATPase domain of HSP90 chaperone/DNA topoisomerase II/histidine kinase"/>
    <property type="match status" value="1"/>
</dbReference>